<evidence type="ECO:0000256" key="3">
    <source>
        <dbReference type="ARBA" id="ARBA00022685"/>
    </source>
</evidence>
<keyword evidence="7" id="KW-0106">Calcium</keyword>
<dbReference type="FunFam" id="3.40.50.200:FF:000021">
    <property type="entry name" value="Proprotein convertase subtilisin/kexin type 5a"/>
    <property type="match status" value="1"/>
</dbReference>
<evidence type="ECO:0000256" key="10">
    <source>
        <dbReference type="ARBA" id="ARBA00023180"/>
    </source>
</evidence>
<evidence type="ECO:0000256" key="1">
    <source>
        <dbReference type="ARBA" id="ARBA00005325"/>
    </source>
</evidence>
<dbReference type="PROSITE" id="PS51829">
    <property type="entry name" value="P_HOMO_B"/>
    <property type="match status" value="1"/>
</dbReference>
<dbReference type="InterPro" id="IPR002884">
    <property type="entry name" value="P_dom"/>
</dbReference>
<dbReference type="GO" id="GO:0000139">
    <property type="term" value="C:Golgi membrane"/>
    <property type="evidence" value="ECO:0007669"/>
    <property type="project" value="TreeGrafter"/>
</dbReference>
<dbReference type="PRINTS" id="PR00723">
    <property type="entry name" value="SUBTILISIN"/>
</dbReference>
<dbReference type="SUPFAM" id="SSF52743">
    <property type="entry name" value="Subtilisin-like"/>
    <property type="match status" value="1"/>
</dbReference>
<feature type="non-terminal residue" evidence="14">
    <location>
        <position position="1"/>
    </location>
</feature>
<evidence type="ECO:0000313" key="14">
    <source>
        <dbReference type="EMBL" id="KNC76516.1"/>
    </source>
</evidence>
<dbReference type="PANTHER" id="PTHR42884:SF14">
    <property type="entry name" value="NEUROENDOCRINE CONVERTASE 1"/>
    <property type="match status" value="1"/>
</dbReference>
<dbReference type="PROSITE" id="PS00137">
    <property type="entry name" value="SUBTILASE_HIS"/>
    <property type="match status" value="1"/>
</dbReference>
<keyword evidence="4" id="KW-0732">Signal</keyword>
<dbReference type="InterPro" id="IPR022398">
    <property type="entry name" value="Peptidase_S8_His-AS"/>
</dbReference>
<accession>A0A0L0FJ70</accession>
<dbReference type="Pfam" id="PF00082">
    <property type="entry name" value="Peptidase_S8"/>
    <property type="match status" value="1"/>
</dbReference>
<gene>
    <name evidence="14" type="ORF">SARC_10985</name>
</gene>
<dbReference type="InterPro" id="IPR034182">
    <property type="entry name" value="Kexin/furin"/>
</dbReference>
<dbReference type="OrthoDB" id="300641at2759"/>
<dbReference type="Proteomes" id="UP000054560">
    <property type="component" value="Unassembled WGS sequence"/>
</dbReference>
<dbReference type="InterPro" id="IPR023828">
    <property type="entry name" value="Peptidase_S8_Ser-AS"/>
</dbReference>
<comment type="similarity">
    <text evidence="1">Belongs to the peptidase S8 family. Furin subfamily.</text>
</comment>
<dbReference type="SUPFAM" id="SSF49785">
    <property type="entry name" value="Galactose-binding domain-like"/>
    <property type="match status" value="1"/>
</dbReference>
<evidence type="ECO:0000259" key="13">
    <source>
        <dbReference type="PROSITE" id="PS51829"/>
    </source>
</evidence>
<dbReference type="CDD" id="cd04059">
    <property type="entry name" value="Peptidases_S8_Protein_convertases_Kexins_Furin-like"/>
    <property type="match status" value="1"/>
</dbReference>
<dbReference type="InterPro" id="IPR000209">
    <property type="entry name" value="Peptidase_S8/S53_dom"/>
</dbReference>
<dbReference type="PANTHER" id="PTHR42884">
    <property type="entry name" value="PROPROTEIN CONVERTASE SUBTILISIN/KEXIN-RELATED"/>
    <property type="match status" value="1"/>
</dbReference>
<sequence length="517" mass="56387">DLRVIPLWEQGVTGKGVVVTVVDDGIEHTHPDLSRQYDAAASYDLNSMDDDPFPREEDPINKHGTRCSGEIAAQEDNDVCGVGVAYNARIGGIRLIDGDVTDVLEAKALGHAPQYIDIYSSSWGPDDDGRTVEGPGPLCQAAIRKGITEGRGGKGSVYVFAGGNGKRNDNCNCDGYTNSIYTLSIGAIDFQNKWPWYSEPCCATIASTYSSGINSKKYITTVDMHNGCTAAHSGTSAAAPLAAGIYALLLEVAPDLNWRDVQHLTIASVRYHEDVQDMSTSWRINGAGKPFSHQWGFGVIDTTRMIDMSRNWTSVGQQETYSSAVREVNKPITSPESMSELVSIIIVSDAEKVKYLEHTTVNVTITHQHRGKLAIWLVSPSGTESELLTPRTYDRSRDGFTDWTFMTLFNWGESPIGEWALRIKDGSDGREEGRLVRWQLNLFGSEIPCVHAELCRPDAVPEVQPNPVPDEILYDIDPPVNPKPTPSPTLSGSTVAVVASTSASLSRCVLVCMCLWG</sequence>
<dbReference type="RefSeq" id="XP_014150418.1">
    <property type="nucleotide sequence ID" value="XM_014294943.1"/>
</dbReference>
<evidence type="ECO:0000256" key="4">
    <source>
        <dbReference type="ARBA" id="ARBA00022729"/>
    </source>
</evidence>
<keyword evidence="2 12" id="KW-0645">Protease</keyword>
<evidence type="ECO:0000256" key="7">
    <source>
        <dbReference type="ARBA" id="ARBA00022837"/>
    </source>
</evidence>
<dbReference type="GO" id="GO:0016485">
    <property type="term" value="P:protein processing"/>
    <property type="evidence" value="ECO:0007669"/>
    <property type="project" value="TreeGrafter"/>
</dbReference>
<dbReference type="Gene3D" id="2.60.120.260">
    <property type="entry name" value="Galactose-binding domain-like"/>
    <property type="match status" value="1"/>
</dbReference>
<name>A0A0L0FJ70_9EUKA</name>
<dbReference type="PROSITE" id="PS00138">
    <property type="entry name" value="SUBTILASE_SER"/>
    <property type="match status" value="1"/>
</dbReference>
<dbReference type="InterPro" id="IPR023827">
    <property type="entry name" value="Peptidase_S8_Asp-AS"/>
</dbReference>
<reference evidence="14 15" key="1">
    <citation type="submission" date="2011-02" db="EMBL/GenBank/DDBJ databases">
        <title>The Genome Sequence of Sphaeroforma arctica JP610.</title>
        <authorList>
            <consortium name="The Broad Institute Genome Sequencing Platform"/>
            <person name="Russ C."/>
            <person name="Cuomo C."/>
            <person name="Young S.K."/>
            <person name="Zeng Q."/>
            <person name="Gargeya S."/>
            <person name="Alvarado L."/>
            <person name="Berlin A."/>
            <person name="Chapman S.B."/>
            <person name="Chen Z."/>
            <person name="Freedman E."/>
            <person name="Gellesch M."/>
            <person name="Goldberg J."/>
            <person name="Griggs A."/>
            <person name="Gujja S."/>
            <person name="Heilman E."/>
            <person name="Heiman D."/>
            <person name="Howarth C."/>
            <person name="Mehta T."/>
            <person name="Neiman D."/>
            <person name="Pearson M."/>
            <person name="Roberts A."/>
            <person name="Saif S."/>
            <person name="Shea T."/>
            <person name="Shenoy N."/>
            <person name="Sisk P."/>
            <person name="Stolte C."/>
            <person name="Sykes S."/>
            <person name="White J."/>
            <person name="Yandava C."/>
            <person name="Burger G."/>
            <person name="Gray M.W."/>
            <person name="Holland P.W.H."/>
            <person name="King N."/>
            <person name="Lang F.B.F."/>
            <person name="Roger A.J."/>
            <person name="Ruiz-Trillo I."/>
            <person name="Haas B."/>
            <person name="Nusbaum C."/>
            <person name="Birren B."/>
        </authorList>
    </citation>
    <scope>NUCLEOTIDE SEQUENCE [LARGE SCALE GENOMIC DNA]</scope>
    <source>
        <strain evidence="14 15">JP610</strain>
    </source>
</reference>
<keyword evidence="8" id="KW-0865">Zymogen</keyword>
<evidence type="ECO:0000313" key="15">
    <source>
        <dbReference type="Proteomes" id="UP000054560"/>
    </source>
</evidence>
<keyword evidence="10" id="KW-0325">Glycoprotein</keyword>
<feature type="active site" description="Charge relay system" evidence="11 12">
    <location>
        <position position="236"/>
    </location>
</feature>
<dbReference type="AlphaFoldDB" id="A0A0L0FJ70"/>
<dbReference type="PROSITE" id="PS51892">
    <property type="entry name" value="SUBTILASE"/>
    <property type="match status" value="1"/>
</dbReference>
<evidence type="ECO:0000256" key="6">
    <source>
        <dbReference type="ARBA" id="ARBA00022825"/>
    </source>
</evidence>
<evidence type="ECO:0000256" key="11">
    <source>
        <dbReference type="PIRSR" id="PIRSR615500-1"/>
    </source>
</evidence>
<dbReference type="GeneID" id="25911489"/>
<keyword evidence="6 12" id="KW-0720">Serine protease</keyword>
<evidence type="ECO:0000256" key="5">
    <source>
        <dbReference type="ARBA" id="ARBA00022801"/>
    </source>
</evidence>
<dbReference type="InterPro" id="IPR008979">
    <property type="entry name" value="Galactose-bd-like_sf"/>
</dbReference>
<keyword evidence="15" id="KW-1185">Reference proteome</keyword>
<dbReference type="GO" id="GO:0004252">
    <property type="term" value="F:serine-type endopeptidase activity"/>
    <property type="evidence" value="ECO:0007669"/>
    <property type="project" value="UniProtKB-UniRule"/>
</dbReference>
<keyword evidence="3" id="KW-0165">Cleavage on pair of basic residues</keyword>
<evidence type="ECO:0000256" key="9">
    <source>
        <dbReference type="ARBA" id="ARBA00023157"/>
    </source>
</evidence>
<dbReference type="Pfam" id="PF01483">
    <property type="entry name" value="P_proprotein"/>
    <property type="match status" value="1"/>
</dbReference>
<keyword evidence="9" id="KW-1015">Disulfide bond</keyword>
<evidence type="ECO:0000256" key="8">
    <source>
        <dbReference type="ARBA" id="ARBA00023145"/>
    </source>
</evidence>
<feature type="domain" description="P/Homo B" evidence="13">
    <location>
        <begin position="314"/>
        <end position="448"/>
    </location>
</feature>
<protein>
    <recommendedName>
        <fullName evidence="13">P/Homo B domain-containing protein</fullName>
    </recommendedName>
</protein>
<feature type="active site" description="Charge relay system" evidence="11 12">
    <location>
        <position position="63"/>
    </location>
</feature>
<keyword evidence="5 12" id="KW-0378">Hydrolase</keyword>
<dbReference type="GO" id="GO:0005802">
    <property type="term" value="C:trans-Golgi network"/>
    <property type="evidence" value="ECO:0007669"/>
    <property type="project" value="TreeGrafter"/>
</dbReference>
<feature type="active site" description="Charge relay system" evidence="11 12">
    <location>
        <position position="23"/>
    </location>
</feature>
<dbReference type="InterPro" id="IPR015500">
    <property type="entry name" value="Peptidase_S8_subtilisin-rel"/>
</dbReference>
<dbReference type="EMBL" id="KQ243069">
    <property type="protein sequence ID" value="KNC76516.1"/>
    <property type="molecule type" value="Genomic_DNA"/>
</dbReference>
<organism evidence="14 15">
    <name type="scientific">Sphaeroforma arctica JP610</name>
    <dbReference type="NCBI Taxonomy" id="667725"/>
    <lineage>
        <taxon>Eukaryota</taxon>
        <taxon>Ichthyosporea</taxon>
        <taxon>Ichthyophonida</taxon>
        <taxon>Sphaeroforma</taxon>
    </lineage>
</organism>
<dbReference type="FunFam" id="2.60.120.260:FF:000026">
    <property type="entry name" value="proprotein convertase subtilisin/kexin type 7"/>
    <property type="match status" value="1"/>
</dbReference>
<dbReference type="Gene3D" id="3.40.50.200">
    <property type="entry name" value="Peptidase S8/S53 domain"/>
    <property type="match status" value="1"/>
</dbReference>
<proteinExistence type="inferred from homology"/>
<evidence type="ECO:0000256" key="12">
    <source>
        <dbReference type="PROSITE-ProRule" id="PRU01240"/>
    </source>
</evidence>
<evidence type="ECO:0000256" key="2">
    <source>
        <dbReference type="ARBA" id="ARBA00022670"/>
    </source>
</evidence>
<dbReference type="InterPro" id="IPR036852">
    <property type="entry name" value="Peptidase_S8/S53_dom_sf"/>
</dbReference>
<dbReference type="PROSITE" id="PS00136">
    <property type="entry name" value="SUBTILASE_ASP"/>
    <property type="match status" value="1"/>
</dbReference>